<evidence type="ECO:0000256" key="1">
    <source>
        <dbReference type="SAM" id="MobiDB-lite"/>
    </source>
</evidence>
<reference evidence="3" key="2">
    <citation type="submission" date="2025-08" db="UniProtKB">
        <authorList>
            <consortium name="RefSeq"/>
        </authorList>
    </citation>
    <scope>IDENTIFICATION</scope>
    <source>
        <tissue evidence="3">Leaf</tissue>
    </source>
</reference>
<evidence type="ECO:0000313" key="2">
    <source>
        <dbReference type="Proteomes" id="UP000694864"/>
    </source>
</evidence>
<evidence type="ECO:0000313" key="3">
    <source>
        <dbReference type="RefSeq" id="XP_010456434.1"/>
    </source>
</evidence>
<dbReference type="Pfam" id="PF04827">
    <property type="entry name" value="Plant_tran"/>
    <property type="match status" value="1"/>
</dbReference>
<dbReference type="InterPro" id="IPR006912">
    <property type="entry name" value="Harbinger_derived_prot"/>
</dbReference>
<organism evidence="2 3">
    <name type="scientific">Camelina sativa</name>
    <name type="common">False flax</name>
    <name type="synonym">Myagrum sativum</name>
    <dbReference type="NCBI Taxonomy" id="90675"/>
    <lineage>
        <taxon>Eukaryota</taxon>
        <taxon>Viridiplantae</taxon>
        <taxon>Streptophyta</taxon>
        <taxon>Embryophyta</taxon>
        <taxon>Tracheophyta</taxon>
        <taxon>Spermatophyta</taxon>
        <taxon>Magnoliopsida</taxon>
        <taxon>eudicotyledons</taxon>
        <taxon>Gunneridae</taxon>
        <taxon>Pentapetalae</taxon>
        <taxon>rosids</taxon>
        <taxon>malvids</taxon>
        <taxon>Brassicales</taxon>
        <taxon>Brassicaceae</taxon>
        <taxon>Camelineae</taxon>
        <taxon>Camelina</taxon>
    </lineage>
</organism>
<feature type="region of interest" description="Disordered" evidence="1">
    <location>
        <begin position="31"/>
        <end position="58"/>
    </location>
</feature>
<dbReference type="GeneID" id="104737877"/>
<dbReference type="PANTHER" id="PTHR47150">
    <property type="entry name" value="OS12G0169200 PROTEIN"/>
    <property type="match status" value="1"/>
</dbReference>
<dbReference type="RefSeq" id="XP_010456434.1">
    <property type="nucleotide sequence ID" value="XM_010458132.1"/>
</dbReference>
<feature type="compositionally biased region" description="Low complexity" evidence="1">
    <location>
        <begin position="36"/>
        <end position="46"/>
    </location>
</feature>
<reference evidence="2" key="1">
    <citation type="journal article" date="2014" name="Nat. Commun.">
        <title>The emerging biofuel crop Camelina sativa retains a highly undifferentiated hexaploid genome structure.</title>
        <authorList>
            <person name="Kagale S."/>
            <person name="Koh C."/>
            <person name="Nixon J."/>
            <person name="Bollina V."/>
            <person name="Clarke W.E."/>
            <person name="Tuteja R."/>
            <person name="Spillane C."/>
            <person name="Robinson S.J."/>
            <person name="Links M.G."/>
            <person name="Clarke C."/>
            <person name="Higgins E.E."/>
            <person name="Huebert T."/>
            <person name="Sharpe A.G."/>
            <person name="Parkin I.A."/>
        </authorList>
    </citation>
    <scope>NUCLEOTIDE SEQUENCE [LARGE SCALE GENOMIC DNA]</scope>
    <source>
        <strain evidence="2">cv. DH55</strain>
    </source>
</reference>
<keyword evidence="2" id="KW-1185">Reference proteome</keyword>
<name>A0ABM0VHZ0_CAMSA</name>
<sequence length="255" mass="29064">MDSDEFMNPYLPSSSYMNLLHSQLDNHNLKYTPLDSPCSETPSEPSSEPPFPKENRKSRHAWLPTDDIMLVSAWLNTSKDRITSNEQRRGAFWGRIADYFASCPNAVGRSKREASHCRQEASTPKVTLTVFVQAHRVCHYRVCTTDAVDEYLRLSETMALSCLENFKDLVITLFGDEYLRRPTPVDLQRLLDIGEFRGFPGMIGSIDCTLNDINILDPSPVFDDILHGRAPKVKYSVNGHEYKLAYYLTDGTYPK</sequence>
<dbReference type="PANTHER" id="PTHR47150:SF5">
    <property type="entry name" value="OS07G0546750 PROTEIN"/>
    <property type="match status" value="1"/>
</dbReference>
<proteinExistence type="predicted"/>
<gene>
    <name evidence="3" type="primary">LOC104737877</name>
</gene>
<dbReference type="Proteomes" id="UP000694864">
    <property type="component" value="Chromosome 13"/>
</dbReference>
<protein>
    <submittedName>
        <fullName evidence="3">Uncharacterized protein LOC104737877</fullName>
    </submittedName>
</protein>
<accession>A0ABM0VHZ0</accession>